<feature type="transmembrane region" description="Helical" evidence="6">
    <location>
        <begin position="150"/>
        <end position="170"/>
    </location>
</feature>
<dbReference type="PANTHER" id="PTHR38459">
    <property type="entry name" value="PROPHAGE BACTOPRENOL-LINKED GLUCOSE TRANSLOCASE HOMOLOG"/>
    <property type="match status" value="1"/>
</dbReference>
<gene>
    <name evidence="8" type="ORF">UW92_C0036G0001</name>
</gene>
<feature type="non-terminal residue" evidence="8">
    <location>
        <position position="1"/>
    </location>
</feature>
<evidence type="ECO:0000256" key="4">
    <source>
        <dbReference type="ARBA" id="ARBA00022989"/>
    </source>
</evidence>
<feature type="transmembrane region" description="Helical" evidence="6">
    <location>
        <begin position="82"/>
        <end position="104"/>
    </location>
</feature>
<keyword evidence="4 6" id="KW-1133">Transmembrane helix</keyword>
<feature type="transmembrane region" description="Helical" evidence="6">
    <location>
        <begin position="18"/>
        <end position="34"/>
    </location>
</feature>
<accession>A0A0G1L3Z7</accession>
<evidence type="ECO:0000256" key="6">
    <source>
        <dbReference type="SAM" id="Phobius"/>
    </source>
</evidence>
<evidence type="ECO:0000256" key="2">
    <source>
        <dbReference type="ARBA" id="ARBA00009399"/>
    </source>
</evidence>
<comment type="subcellular location">
    <subcellularLocation>
        <location evidence="1">Membrane</location>
        <topology evidence="1">Multi-pass membrane protein</topology>
    </subcellularLocation>
</comment>
<evidence type="ECO:0000256" key="3">
    <source>
        <dbReference type="ARBA" id="ARBA00022692"/>
    </source>
</evidence>
<name>A0A0G1L3Z7_9BACT</name>
<proteinExistence type="inferred from homology"/>
<dbReference type="InterPro" id="IPR051401">
    <property type="entry name" value="GtrA_CellWall_Glycosyl"/>
</dbReference>
<comment type="caution">
    <text evidence="8">The sequence shown here is derived from an EMBL/GenBank/DDBJ whole genome shotgun (WGS) entry which is preliminary data.</text>
</comment>
<dbReference type="GO" id="GO:0000271">
    <property type="term" value="P:polysaccharide biosynthetic process"/>
    <property type="evidence" value="ECO:0007669"/>
    <property type="project" value="InterPro"/>
</dbReference>
<evidence type="ECO:0000256" key="5">
    <source>
        <dbReference type="ARBA" id="ARBA00023136"/>
    </source>
</evidence>
<keyword evidence="5 6" id="KW-0472">Membrane</keyword>
<feature type="transmembrane region" description="Helical" evidence="6">
    <location>
        <begin position="46"/>
        <end position="70"/>
    </location>
</feature>
<feature type="transmembrane region" description="Helical" evidence="6">
    <location>
        <begin position="182"/>
        <end position="201"/>
    </location>
</feature>
<organism evidence="8 9">
    <name type="scientific">Candidatus Jorgensenbacteria bacterium GW2011_GWA2_45_13</name>
    <dbReference type="NCBI Taxonomy" id="1618662"/>
    <lineage>
        <taxon>Bacteria</taxon>
        <taxon>Candidatus Joergenseniibacteriota</taxon>
    </lineage>
</organism>
<reference evidence="8 9" key="1">
    <citation type="journal article" date="2015" name="Nature">
        <title>rRNA introns, odd ribosomes, and small enigmatic genomes across a large radiation of phyla.</title>
        <authorList>
            <person name="Brown C.T."/>
            <person name="Hug L.A."/>
            <person name="Thomas B.C."/>
            <person name="Sharon I."/>
            <person name="Castelle C.J."/>
            <person name="Singh A."/>
            <person name="Wilkins M.J."/>
            <person name="Williams K.H."/>
            <person name="Banfield J.F."/>
        </authorList>
    </citation>
    <scope>NUCLEOTIDE SEQUENCE [LARGE SCALE GENOMIC DNA]</scope>
</reference>
<dbReference type="GO" id="GO:0005886">
    <property type="term" value="C:plasma membrane"/>
    <property type="evidence" value="ECO:0007669"/>
    <property type="project" value="TreeGrafter"/>
</dbReference>
<evidence type="ECO:0000256" key="1">
    <source>
        <dbReference type="ARBA" id="ARBA00004141"/>
    </source>
</evidence>
<feature type="transmembrane region" description="Helical" evidence="6">
    <location>
        <begin position="110"/>
        <end position="129"/>
    </location>
</feature>
<dbReference type="PANTHER" id="PTHR38459:SF1">
    <property type="entry name" value="PROPHAGE BACTOPRENOL-LINKED GLUCOSE TRANSLOCASE HOMOLOG"/>
    <property type="match status" value="1"/>
</dbReference>
<dbReference type="Proteomes" id="UP000033966">
    <property type="component" value="Unassembled WGS sequence"/>
</dbReference>
<dbReference type="AlphaFoldDB" id="A0A0G1L3Z7"/>
<dbReference type="EMBL" id="LCKF01000036">
    <property type="protein sequence ID" value="KKT90533.1"/>
    <property type="molecule type" value="Genomic_DNA"/>
</dbReference>
<sequence>HECRFVQSVHMNYSKKDFLLVTTIGFLVGWLILLPAKNIGISLTPLWIVVSVVGFTILAPIALFVLKLLGKVWSIFEQFGKFAAVGTLNTLIDLGILNLLILIFGVSAGLSFSAFKAVSFVFATTNSYFWNKFWTFESATKTSVKEYGHFFFLTLVGTLINVSVASFIVNGITAPAGVSPNLWANIGALLAVFVSFLWNFLSYKLVVFKKHDDSILN</sequence>
<evidence type="ECO:0000313" key="8">
    <source>
        <dbReference type="EMBL" id="KKT90533.1"/>
    </source>
</evidence>
<protein>
    <recommendedName>
        <fullName evidence="7">GtrA/DPMS transmembrane domain-containing protein</fullName>
    </recommendedName>
</protein>
<keyword evidence="3 6" id="KW-0812">Transmembrane</keyword>
<feature type="domain" description="GtrA/DPMS transmembrane" evidence="7">
    <location>
        <begin position="81"/>
        <end position="208"/>
    </location>
</feature>
<comment type="similarity">
    <text evidence="2">Belongs to the GtrA family.</text>
</comment>
<evidence type="ECO:0000313" key="9">
    <source>
        <dbReference type="Proteomes" id="UP000033966"/>
    </source>
</evidence>
<dbReference type="Pfam" id="PF04138">
    <property type="entry name" value="GtrA_DPMS_TM"/>
    <property type="match status" value="1"/>
</dbReference>
<dbReference type="InterPro" id="IPR007267">
    <property type="entry name" value="GtrA_DPMS_TM"/>
</dbReference>
<evidence type="ECO:0000259" key="7">
    <source>
        <dbReference type="Pfam" id="PF04138"/>
    </source>
</evidence>